<dbReference type="InterPro" id="IPR010730">
    <property type="entry name" value="HET"/>
</dbReference>
<organism evidence="3 4">
    <name type="scientific">Hyaloscypha hepaticicola</name>
    <dbReference type="NCBI Taxonomy" id="2082293"/>
    <lineage>
        <taxon>Eukaryota</taxon>
        <taxon>Fungi</taxon>
        <taxon>Dikarya</taxon>
        <taxon>Ascomycota</taxon>
        <taxon>Pezizomycotina</taxon>
        <taxon>Leotiomycetes</taxon>
        <taxon>Helotiales</taxon>
        <taxon>Hyaloscyphaceae</taxon>
        <taxon>Hyaloscypha</taxon>
    </lineage>
</organism>
<keyword evidence="4" id="KW-1185">Reference proteome</keyword>
<dbReference type="AlphaFoldDB" id="A0A2J6PK96"/>
<evidence type="ECO:0000259" key="1">
    <source>
        <dbReference type="Pfam" id="PF06985"/>
    </source>
</evidence>
<dbReference type="OrthoDB" id="674604at2759"/>
<evidence type="ECO:0000259" key="2">
    <source>
        <dbReference type="Pfam" id="PF26640"/>
    </source>
</evidence>
<proteinExistence type="predicted"/>
<accession>A0A2J6PK96</accession>
<evidence type="ECO:0000313" key="4">
    <source>
        <dbReference type="Proteomes" id="UP000235672"/>
    </source>
</evidence>
<dbReference type="PANTHER" id="PTHR10622:SF10">
    <property type="entry name" value="HET DOMAIN-CONTAINING PROTEIN"/>
    <property type="match status" value="1"/>
</dbReference>
<dbReference type="InterPro" id="IPR058525">
    <property type="entry name" value="DUF8212"/>
</dbReference>
<name>A0A2J6PK96_9HELO</name>
<reference evidence="3 4" key="1">
    <citation type="submission" date="2016-05" db="EMBL/GenBank/DDBJ databases">
        <title>A degradative enzymes factory behind the ericoid mycorrhizal symbiosis.</title>
        <authorList>
            <consortium name="DOE Joint Genome Institute"/>
            <person name="Martino E."/>
            <person name="Morin E."/>
            <person name="Grelet G."/>
            <person name="Kuo A."/>
            <person name="Kohler A."/>
            <person name="Daghino S."/>
            <person name="Barry K."/>
            <person name="Choi C."/>
            <person name="Cichocki N."/>
            <person name="Clum A."/>
            <person name="Copeland A."/>
            <person name="Hainaut M."/>
            <person name="Haridas S."/>
            <person name="Labutti K."/>
            <person name="Lindquist E."/>
            <person name="Lipzen A."/>
            <person name="Khouja H.-R."/>
            <person name="Murat C."/>
            <person name="Ohm R."/>
            <person name="Olson A."/>
            <person name="Spatafora J."/>
            <person name="Veneault-Fourrey C."/>
            <person name="Henrissat B."/>
            <person name="Grigoriev I."/>
            <person name="Martin F."/>
            <person name="Perotto S."/>
        </authorList>
    </citation>
    <scope>NUCLEOTIDE SEQUENCE [LARGE SCALE GENOMIC DNA]</scope>
    <source>
        <strain evidence="3 4">UAMH 7357</strain>
    </source>
</reference>
<dbReference type="Pfam" id="PF06985">
    <property type="entry name" value="HET"/>
    <property type="match status" value="1"/>
</dbReference>
<gene>
    <name evidence="3" type="ORF">NA56DRAFT_379059</name>
</gene>
<dbReference type="EMBL" id="KZ613522">
    <property type="protein sequence ID" value="PMD14471.1"/>
    <property type="molecule type" value="Genomic_DNA"/>
</dbReference>
<dbReference type="STRING" id="1745343.A0A2J6PK96"/>
<dbReference type="Proteomes" id="UP000235672">
    <property type="component" value="Unassembled WGS sequence"/>
</dbReference>
<feature type="domain" description="Heterokaryon incompatibility" evidence="1">
    <location>
        <begin position="22"/>
        <end position="159"/>
    </location>
</feature>
<dbReference type="Pfam" id="PF26640">
    <property type="entry name" value="DUF8212"/>
    <property type="match status" value="1"/>
</dbReference>
<sequence>MRLLNVYTMKLEEYFGSRIPDYAILSHCWGEEEVTFSDINGPDWREKRGAQKIEYGTSQCQKDNISYIWIDTCCIDKSSSTELSEAINSMYRWYEKSWVCYAYLEDVKEDLDDIYENPDEDTNNDSIHGNNDSIKSLNGNVEKSIRKSRWFTRGWTLQELIAPRQIIFFGKNWLFLGEKETYSSHPERSLLKLLSNITTIPETVLADPSERTSCSVAKRMSWAARRETTREEDMAYSLLGIFEVNMPLLYGEGIRAFRRLQEEIIKETDDQSLFAWGLRHSGFYTYGFDEFDFNHGILALSPASLLFLQKLFPFLVRQIDSHTP</sequence>
<protein>
    <submittedName>
        <fullName evidence="3">HET-domain-containing protein</fullName>
    </submittedName>
</protein>
<feature type="domain" description="DUF8212" evidence="2">
    <location>
        <begin position="255"/>
        <end position="279"/>
    </location>
</feature>
<evidence type="ECO:0000313" key="3">
    <source>
        <dbReference type="EMBL" id="PMD14471.1"/>
    </source>
</evidence>
<dbReference type="PANTHER" id="PTHR10622">
    <property type="entry name" value="HET DOMAIN-CONTAINING PROTEIN"/>
    <property type="match status" value="1"/>
</dbReference>